<keyword evidence="2" id="KW-1185">Reference proteome</keyword>
<accession>A0AAP4FW01</accession>
<protein>
    <submittedName>
        <fullName evidence="1">DUF2913 family protein</fullName>
    </submittedName>
</protein>
<sequence length="142" mass="16220">MNNHNTPPDQTIADLAHLAWCALVALRFAQRNGLAQPPLMEHTFLLRWLATAQKQRRFPRTVAPDIDSLLSLGRQKGLAAGLYQRLEYLWESCSSPAKQQSDLFRLTYAIEALKAQGWLNAVITDEEWDIPALRKRPVIDVW</sequence>
<evidence type="ECO:0000313" key="1">
    <source>
        <dbReference type="EMBL" id="MDK9361927.1"/>
    </source>
</evidence>
<dbReference type="EMBL" id="JASSOM010000003">
    <property type="protein sequence ID" value="MDK9361927.1"/>
    <property type="molecule type" value="Genomic_DNA"/>
</dbReference>
<name>A0AAP4FW01_9ENTR</name>
<gene>
    <name evidence="1" type="ORF">QQF32_01750</name>
</gene>
<dbReference type="InterPro" id="IPR021316">
    <property type="entry name" value="DUF2913"/>
</dbReference>
<dbReference type="RefSeq" id="WP_285149679.1">
    <property type="nucleotide sequence ID" value="NZ_JASSOM010000003.1"/>
</dbReference>
<evidence type="ECO:0000313" key="2">
    <source>
        <dbReference type="Proteomes" id="UP001223214"/>
    </source>
</evidence>
<dbReference type="AlphaFoldDB" id="A0AAP4FW01"/>
<comment type="caution">
    <text evidence="1">The sequence shown here is derived from an EMBL/GenBank/DDBJ whole genome shotgun (WGS) entry which is preliminary data.</text>
</comment>
<proteinExistence type="predicted"/>
<organism evidence="1 2">
    <name type="scientific">Lelliottia wanjuensis</name>
    <dbReference type="NCBI Taxonomy" id="3050585"/>
    <lineage>
        <taxon>Bacteria</taxon>
        <taxon>Pseudomonadati</taxon>
        <taxon>Pseudomonadota</taxon>
        <taxon>Gammaproteobacteria</taxon>
        <taxon>Enterobacterales</taxon>
        <taxon>Enterobacteriaceae</taxon>
        <taxon>Lelliottia</taxon>
    </lineage>
</organism>
<dbReference type="Proteomes" id="UP001223214">
    <property type="component" value="Unassembled WGS sequence"/>
</dbReference>
<reference evidence="1 2" key="1">
    <citation type="submission" date="2023-06" db="EMBL/GenBank/DDBJ databases">
        <title>Identification and characterization of antibiotic-resistant Gram-negative bacteria.</title>
        <authorList>
            <person name="Cho G.-S."/>
            <person name="Lee J."/>
            <person name="Tai E."/>
            <person name="Jeong S."/>
            <person name="Kim I."/>
            <person name="Kim B.-E."/>
            <person name="Jeong M.-I."/>
            <person name="Oh K.-K."/>
            <person name="Franz C.M.A.P."/>
        </authorList>
    </citation>
    <scope>NUCLEOTIDE SEQUENCE [LARGE SCALE GENOMIC DNA]</scope>
    <source>
        <strain evidence="1 2">V106_12</strain>
    </source>
</reference>
<dbReference type="Pfam" id="PF11140">
    <property type="entry name" value="DUF2913"/>
    <property type="match status" value="1"/>
</dbReference>